<name>A0A6J5MQC0_9CAUD</name>
<feature type="domain" description="Peptidase S49" evidence="2">
    <location>
        <begin position="127"/>
        <end position="254"/>
    </location>
</feature>
<dbReference type="PANTHER" id="PTHR42987">
    <property type="entry name" value="PEPTIDASE S49"/>
    <property type="match status" value="1"/>
</dbReference>
<accession>A0A6J5MQC0</accession>
<dbReference type="PANTHER" id="PTHR42987:SF4">
    <property type="entry name" value="PROTEASE SOHB-RELATED"/>
    <property type="match status" value="1"/>
</dbReference>
<dbReference type="Pfam" id="PF01343">
    <property type="entry name" value="Peptidase_S49"/>
    <property type="match status" value="1"/>
</dbReference>
<comment type="similarity">
    <text evidence="1">Belongs to the peptidase S49 family.</text>
</comment>
<evidence type="ECO:0000259" key="2">
    <source>
        <dbReference type="Pfam" id="PF01343"/>
    </source>
</evidence>
<keyword evidence="3" id="KW-0645">Protease</keyword>
<organism evidence="3">
    <name type="scientific">uncultured Caudovirales phage</name>
    <dbReference type="NCBI Taxonomy" id="2100421"/>
    <lineage>
        <taxon>Viruses</taxon>
        <taxon>Duplodnaviria</taxon>
        <taxon>Heunggongvirae</taxon>
        <taxon>Uroviricota</taxon>
        <taxon>Caudoviricetes</taxon>
        <taxon>Peduoviridae</taxon>
        <taxon>Maltschvirus</taxon>
        <taxon>Maltschvirus maltsch</taxon>
    </lineage>
</organism>
<dbReference type="InterPro" id="IPR002142">
    <property type="entry name" value="Peptidase_S49"/>
</dbReference>
<dbReference type="InterPro" id="IPR033855">
    <property type="entry name" value="Protein_C"/>
</dbReference>
<dbReference type="EMBL" id="LR796493">
    <property type="protein sequence ID" value="CAB4147260.1"/>
    <property type="molecule type" value="Genomic_DNA"/>
</dbReference>
<dbReference type="GO" id="GO:0006508">
    <property type="term" value="P:proteolysis"/>
    <property type="evidence" value="ECO:0007669"/>
    <property type="project" value="UniProtKB-KW"/>
</dbReference>
<dbReference type="CDD" id="cd07022">
    <property type="entry name" value="S49_Sppa_36K_type"/>
    <property type="match status" value="1"/>
</dbReference>
<dbReference type="GO" id="GO:0008233">
    <property type="term" value="F:peptidase activity"/>
    <property type="evidence" value="ECO:0007669"/>
    <property type="project" value="UniProtKB-KW"/>
</dbReference>
<dbReference type="InterPro" id="IPR029045">
    <property type="entry name" value="ClpP/crotonase-like_dom_sf"/>
</dbReference>
<reference evidence="3" key="1">
    <citation type="submission" date="2020-04" db="EMBL/GenBank/DDBJ databases">
        <authorList>
            <person name="Chiriac C."/>
            <person name="Salcher M."/>
            <person name="Ghai R."/>
            <person name="Kavagutti S V."/>
        </authorList>
    </citation>
    <scope>NUCLEOTIDE SEQUENCE</scope>
</reference>
<dbReference type="SUPFAM" id="SSF52096">
    <property type="entry name" value="ClpP/crotonase"/>
    <property type="match status" value="1"/>
</dbReference>
<sequence length="271" mass="28617">MNSLKIAMQSGEPLLIEPNKAAMIAERSADLLASIKQDQAGAEMLTALLGNQPKAEKVGKAGIIPIKGAIGSNLMPIEKILGMVDVNDIRKNIDAFEKDPQITHLVFDINSPGGTVTGVPELASRIRNSTKPTIAFTDSQAASAGYWLGSQSQRFLATGSASVGSVGVYRVVPDATKAFENMGVKMEVFKSGKYKAIGLPGTAIDADGKEMIQQSVVDVHNDFKADVRSVRSLVPDSAMEGQSFPAKKAASIGMLTGIVSGMDQVLAEINR</sequence>
<dbReference type="Gene3D" id="3.90.226.10">
    <property type="entry name" value="2-enoyl-CoA Hydratase, Chain A, domain 1"/>
    <property type="match status" value="1"/>
</dbReference>
<gene>
    <name evidence="3" type="ORF">UFOVP510_20</name>
</gene>
<evidence type="ECO:0000313" key="3">
    <source>
        <dbReference type="EMBL" id="CAB4147260.1"/>
    </source>
</evidence>
<proteinExistence type="inferred from homology"/>
<keyword evidence="3" id="KW-0378">Hydrolase</keyword>
<protein>
    <submittedName>
        <fullName evidence="3">SppA Periplasmic serine proteases (ClpP class)</fullName>
    </submittedName>
</protein>
<evidence type="ECO:0000256" key="1">
    <source>
        <dbReference type="ARBA" id="ARBA00008683"/>
    </source>
</evidence>